<reference evidence="1" key="1">
    <citation type="submission" date="2017-05" db="UniProtKB">
        <authorList>
            <consortium name="EnsemblMetazoa"/>
        </authorList>
    </citation>
    <scope>IDENTIFICATION</scope>
</reference>
<name>A0A1X7UUS9_AMPQE</name>
<dbReference type="InParanoid" id="A0A1X7UUS9"/>
<protein>
    <submittedName>
        <fullName evidence="1">Uncharacterized protein</fullName>
    </submittedName>
</protein>
<proteinExistence type="predicted"/>
<dbReference type="EnsemblMetazoa" id="Aqu2.1.31274_001">
    <property type="protein sequence ID" value="Aqu2.1.31274_001"/>
    <property type="gene ID" value="Aqu2.1.31274"/>
</dbReference>
<accession>A0A1X7UUS9</accession>
<organism evidence="1">
    <name type="scientific">Amphimedon queenslandica</name>
    <name type="common">Sponge</name>
    <dbReference type="NCBI Taxonomy" id="400682"/>
    <lineage>
        <taxon>Eukaryota</taxon>
        <taxon>Metazoa</taxon>
        <taxon>Porifera</taxon>
        <taxon>Demospongiae</taxon>
        <taxon>Heteroscleromorpha</taxon>
        <taxon>Haplosclerida</taxon>
        <taxon>Niphatidae</taxon>
        <taxon>Amphimedon</taxon>
    </lineage>
</organism>
<evidence type="ECO:0000313" key="1">
    <source>
        <dbReference type="EnsemblMetazoa" id="Aqu2.1.31274_001"/>
    </source>
</evidence>
<sequence length="272" mass="30122">MADQSSSFSCSYCPFCSKSGDFFFITLLNAVLLIQVFHLSRKHAGQSNSNVESSHNPMLQDGADVQTMDHIETDQEATTGFDYSLVSAPAPFQAGQLLPQKLAALFLEILKERYNLTQVALNFAVDQDPIAINIGTLVGTHILGSQRQVGIKQETFQYIPLLEGLKNLLSNKEIFYESHRCFDGIIADVCDGELFQQHPLFQEHENSLQLLAYFVEIEVCNPLSAHAGVHKLGNLRPKLCSTHGAIQLVACVSCSLIDKHGFQPILSHLLMM</sequence>
<dbReference type="AlphaFoldDB" id="A0A1X7UUS9"/>